<sequence>MKETVHKGAASGAAEQGSVSATPHLKTAKTTVKPTVYQCEEVSKNLWHLSCGCRRPSLVCRSAYPSADTIPCCKTSSINGAAGGSAWARGRLVVVVGLRPGSEKPKGTWERELCFVPQDAAYPETLTRLMKVCEDLLPSLLKVPQPVLYC</sequence>
<evidence type="ECO:0000256" key="1">
    <source>
        <dbReference type="SAM" id="MobiDB-lite"/>
    </source>
</evidence>
<gene>
    <name evidence="2" type="ORF">E2C01_001629</name>
</gene>
<keyword evidence="3" id="KW-1185">Reference proteome</keyword>
<proteinExistence type="predicted"/>
<dbReference type="AlphaFoldDB" id="A0A5B7CHN6"/>
<evidence type="ECO:0000313" key="3">
    <source>
        <dbReference type="Proteomes" id="UP000324222"/>
    </source>
</evidence>
<dbReference type="EMBL" id="VSRR010000053">
    <property type="protein sequence ID" value="MPC09027.1"/>
    <property type="molecule type" value="Genomic_DNA"/>
</dbReference>
<accession>A0A5B7CHN6</accession>
<feature type="region of interest" description="Disordered" evidence="1">
    <location>
        <begin position="1"/>
        <end position="22"/>
    </location>
</feature>
<reference evidence="2 3" key="1">
    <citation type="submission" date="2019-05" db="EMBL/GenBank/DDBJ databases">
        <title>Another draft genome of Portunus trituberculatus and its Hox gene families provides insights of decapod evolution.</title>
        <authorList>
            <person name="Jeong J.-H."/>
            <person name="Song I."/>
            <person name="Kim S."/>
            <person name="Choi T."/>
            <person name="Kim D."/>
            <person name="Ryu S."/>
            <person name="Kim W."/>
        </authorList>
    </citation>
    <scope>NUCLEOTIDE SEQUENCE [LARGE SCALE GENOMIC DNA]</scope>
    <source>
        <tissue evidence="2">Muscle</tissue>
    </source>
</reference>
<organism evidence="2 3">
    <name type="scientific">Portunus trituberculatus</name>
    <name type="common">Swimming crab</name>
    <name type="synonym">Neptunus trituberculatus</name>
    <dbReference type="NCBI Taxonomy" id="210409"/>
    <lineage>
        <taxon>Eukaryota</taxon>
        <taxon>Metazoa</taxon>
        <taxon>Ecdysozoa</taxon>
        <taxon>Arthropoda</taxon>
        <taxon>Crustacea</taxon>
        <taxon>Multicrustacea</taxon>
        <taxon>Malacostraca</taxon>
        <taxon>Eumalacostraca</taxon>
        <taxon>Eucarida</taxon>
        <taxon>Decapoda</taxon>
        <taxon>Pleocyemata</taxon>
        <taxon>Brachyura</taxon>
        <taxon>Eubrachyura</taxon>
        <taxon>Portunoidea</taxon>
        <taxon>Portunidae</taxon>
        <taxon>Portuninae</taxon>
        <taxon>Portunus</taxon>
    </lineage>
</organism>
<name>A0A5B7CHN6_PORTR</name>
<evidence type="ECO:0000313" key="2">
    <source>
        <dbReference type="EMBL" id="MPC09027.1"/>
    </source>
</evidence>
<comment type="caution">
    <text evidence="2">The sequence shown here is derived from an EMBL/GenBank/DDBJ whole genome shotgun (WGS) entry which is preliminary data.</text>
</comment>
<protein>
    <submittedName>
        <fullName evidence="2">Uncharacterized protein</fullName>
    </submittedName>
</protein>
<dbReference type="Proteomes" id="UP000324222">
    <property type="component" value="Unassembled WGS sequence"/>
</dbReference>